<dbReference type="EMBL" id="CAJNOT010007479">
    <property type="protein sequence ID" value="CAF1506708.1"/>
    <property type="molecule type" value="Genomic_DNA"/>
</dbReference>
<name>A0A815TDA0_9BILA</name>
<evidence type="ECO:0000313" key="3">
    <source>
        <dbReference type="EMBL" id="CAF1506708.1"/>
    </source>
</evidence>
<protein>
    <submittedName>
        <fullName evidence="3">Uncharacterized protein</fullName>
    </submittedName>
</protein>
<dbReference type="Proteomes" id="UP000663864">
    <property type="component" value="Unassembled WGS sequence"/>
</dbReference>
<organism evidence="3 4">
    <name type="scientific">Rotaria sordida</name>
    <dbReference type="NCBI Taxonomy" id="392033"/>
    <lineage>
        <taxon>Eukaryota</taxon>
        <taxon>Metazoa</taxon>
        <taxon>Spiralia</taxon>
        <taxon>Gnathifera</taxon>
        <taxon>Rotifera</taxon>
        <taxon>Eurotatoria</taxon>
        <taxon>Bdelloidea</taxon>
        <taxon>Philodinida</taxon>
        <taxon>Philodinidae</taxon>
        <taxon>Rotaria</taxon>
    </lineage>
</organism>
<gene>
    <name evidence="3" type="ORF">ZHD862_LOCUS37710</name>
</gene>
<dbReference type="AlphaFoldDB" id="A0A815TDA0"/>
<evidence type="ECO:0000313" key="4">
    <source>
        <dbReference type="Proteomes" id="UP000663864"/>
    </source>
</evidence>
<keyword evidence="1" id="KW-0175">Coiled coil</keyword>
<feature type="coiled-coil region" evidence="1">
    <location>
        <begin position="113"/>
        <end position="140"/>
    </location>
</feature>
<evidence type="ECO:0000256" key="1">
    <source>
        <dbReference type="SAM" id="Coils"/>
    </source>
</evidence>
<comment type="caution">
    <text evidence="3">The sequence shown here is derived from an EMBL/GenBank/DDBJ whole genome shotgun (WGS) entry which is preliminary data.</text>
</comment>
<accession>A0A815TDA0</accession>
<evidence type="ECO:0000256" key="2">
    <source>
        <dbReference type="SAM" id="MobiDB-lite"/>
    </source>
</evidence>
<feature type="compositionally biased region" description="Acidic residues" evidence="2">
    <location>
        <begin position="170"/>
        <end position="184"/>
    </location>
</feature>
<proteinExistence type="predicted"/>
<reference evidence="3" key="1">
    <citation type="submission" date="2021-02" db="EMBL/GenBank/DDBJ databases">
        <authorList>
            <person name="Nowell W R."/>
        </authorList>
    </citation>
    <scope>NUCLEOTIDE SEQUENCE</scope>
</reference>
<feature type="non-terminal residue" evidence="3">
    <location>
        <position position="1"/>
    </location>
</feature>
<feature type="region of interest" description="Disordered" evidence="2">
    <location>
        <begin position="169"/>
        <end position="200"/>
    </location>
</feature>
<sequence>RPTAEVLEWLRELFDLLNSNAAFRGDGKSLSSVGEELGIDETARITVAARTPQKSALKIFRLLYPTISLRGNCISILKLPEEQLQNIYLYVRLLHPNLTFKMIDMRRTIGNSIRSATHEMRKLEYQRQEQLNQLQNNEDLDPDERNERMQDVIDTMDMALNANDATIYDCDPDGDENGEDDDDIEHLTMTEGLDEDDDEL</sequence>